<reference evidence="4 5" key="1">
    <citation type="submission" date="2020-07" db="EMBL/GenBank/DDBJ databases">
        <title>Mycobacterium kansasii (former subtype) with zoonotic potential isolated from diseased indoor pet cat, Japan.</title>
        <authorList>
            <person name="Fukano H."/>
            <person name="Terazono T."/>
            <person name="Hoshino Y."/>
        </authorList>
    </citation>
    <scope>NUCLEOTIDE SEQUENCE [LARGE SCALE GENOMIC DNA]</scope>
    <source>
        <strain evidence="4 5">Kuro-I</strain>
    </source>
</reference>
<evidence type="ECO:0000259" key="2">
    <source>
        <dbReference type="Pfam" id="PF17102"/>
    </source>
</evidence>
<protein>
    <recommendedName>
        <fullName evidence="6">Stealth protein CR4 conserved region 4 domain-containing protein</fullName>
    </recommendedName>
</protein>
<evidence type="ECO:0000256" key="1">
    <source>
        <dbReference type="ARBA" id="ARBA00022679"/>
    </source>
</evidence>
<feature type="domain" description="Stealth protein CR4 conserved region 4" evidence="3">
    <location>
        <begin position="68"/>
        <end position="118"/>
    </location>
</feature>
<organism evidence="4 5">
    <name type="scientific">Mycobacterium kansasii</name>
    <dbReference type="NCBI Taxonomy" id="1768"/>
    <lineage>
        <taxon>Bacteria</taxon>
        <taxon>Bacillati</taxon>
        <taxon>Actinomycetota</taxon>
        <taxon>Actinomycetes</taxon>
        <taxon>Mycobacteriales</taxon>
        <taxon>Mycobacteriaceae</taxon>
        <taxon>Mycobacterium</taxon>
    </lineage>
</organism>
<dbReference type="EMBL" id="AP023343">
    <property type="protein sequence ID" value="BCI85384.1"/>
    <property type="molecule type" value="Genomic_DNA"/>
</dbReference>
<keyword evidence="1" id="KW-0808">Transferase</keyword>
<dbReference type="Proteomes" id="UP000516380">
    <property type="component" value="Chromosome"/>
</dbReference>
<dbReference type="InterPro" id="IPR031357">
    <property type="entry name" value="Stealth_CR3"/>
</dbReference>
<dbReference type="PANTHER" id="PTHR24045:SF0">
    <property type="entry name" value="N-ACETYLGLUCOSAMINE-1-PHOSPHOTRANSFERASE SUBUNITS ALPHA_BETA"/>
    <property type="match status" value="1"/>
</dbReference>
<evidence type="ECO:0008006" key="6">
    <source>
        <dbReference type="Google" id="ProtNLM"/>
    </source>
</evidence>
<evidence type="ECO:0000313" key="5">
    <source>
        <dbReference type="Proteomes" id="UP000516380"/>
    </source>
</evidence>
<proteinExistence type="predicted"/>
<evidence type="ECO:0000259" key="3">
    <source>
        <dbReference type="Pfam" id="PF17103"/>
    </source>
</evidence>
<keyword evidence="5" id="KW-1185">Reference proteome</keyword>
<accession>A0A7G1I4G8</accession>
<dbReference type="InterPro" id="IPR047141">
    <property type="entry name" value="Stealth"/>
</dbReference>
<dbReference type="Pfam" id="PF17103">
    <property type="entry name" value="Stealth_CR4"/>
    <property type="match status" value="1"/>
</dbReference>
<dbReference type="InterPro" id="IPR031356">
    <property type="entry name" value="Stealth_CR4"/>
</dbReference>
<dbReference type="Pfam" id="PF17102">
    <property type="entry name" value="Stealth_CR3"/>
    <property type="match status" value="1"/>
</dbReference>
<gene>
    <name evidence="4" type="ORF">NIIDMKKI_05900</name>
</gene>
<dbReference type="PANTHER" id="PTHR24045">
    <property type="match status" value="1"/>
</dbReference>
<sequence>MLIEMEQEFPEEFACTRASAFRSATDISVTNSLYHYYALMTGRAVQQENAKVRYVDTTTHAGLDLLEELRKHRQYHFFCLNDGSFPEVDPAERAQRVVSFLERYFPIPAPWEKVAADVSGPAPAAPLASAPLEAG</sequence>
<evidence type="ECO:0000313" key="4">
    <source>
        <dbReference type="EMBL" id="BCI85384.1"/>
    </source>
</evidence>
<dbReference type="GO" id="GO:0016740">
    <property type="term" value="F:transferase activity"/>
    <property type="evidence" value="ECO:0007669"/>
    <property type="project" value="UniProtKB-KW"/>
</dbReference>
<feature type="domain" description="Stealth protein CR3 conserved region 3" evidence="2">
    <location>
        <begin position="1"/>
        <end position="38"/>
    </location>
</feature>
<name>A0A7G1I4G8_MYCKA</name>
<dbReference type="AlphaFoldDB" id="A0A7G1I4G8"/>